<name>A0A5C6N773_9TELE</name>
<feature type="region of interest" description="Disordered" evidence="2">
    <location>
        <begin position="806"/>
        <end position="825"/>
    </location>
</feature>
<dbReference type="SMART" id="SM00233">
    <property type="entry name" value="PH"/>
    <property type="match status" value="1"/>
</dbReference>
<dbReference type="InterPro" id="IPR001849">
    <property type="entry name" value="PH_domain"/>
</dbReference>
<dbReference type="EMBL" id="RHFK02000016">
    <property type="protein sequence ID" value="TWW62993.1"/>
    <property type="molecule type" value="Genomic_DNA"/>
</dbReference>
<dbReference type="AlphaFoldDB" id="A0A5C6N773"/>
<dbReference type="GO" id="GO:0035591">
    <property type="term" value="F:signaling adaptor activity"/>
    <property type="evidence" value="ECO:0007669"/>
    <property type="project" value="TreeGrafter"/>
</dbReference>
<feature type="compositionally biased region" description="Basic and acidic residues" evidence="2">
    <location>
        <begin position="781"/>
        <end position="792"/>
    </location>
</feature>
<feature type="compositionally biased region" description="Basic residues" evidence="2">
    <location>
        <begin position="331"/>
        <end position="345"/>
    </location>
</feature>
<dbReference type="InterPro" id="IPR046355">
    <property type="entry name" value="Gab1-4-like"/>
</dbReference>
<organism evidence="4 5">
    <name type="scientific">Takifugu flavidus</name>
    <name type="common">sansaifugu</name>
    <dbReference type="NCBI Taxonomy" id="433684"/>
    <lineage>
        <taxon>Eukaryota</taxon>
        <taxon>Metazoa</taxon>
        <taxon>Chordata</taxon>
        <taxon>Craniata</taxon>
        <taxon>Vertebrata</taxon>
        <taxon>Euteleostomi</taxon>
        <taxon>Actinopterygii</taxon>
        <taxon>Neopterygii</taxon>
        <taxon>Teleostei</taxon>
        <taxon>Neoteleostei</taxon>
        <taxon>Acanthomorphata</taxon>
        <taxon>Eupercaria</taxon>
        <taxon>Tetraodontiformes</taxon>
        <taxon>Tetradontoidea</taxon>
        <taxon>Tetraodontidae</taxon>
        <taxon>Takifugu</taxon>
    </lineage>
</organism>
<comment type="caution">
    <text evidence="4">The sequence shown here is derived from an EMBL/GenBank/DDBJ whole genome shotgun (WGS) entry which is preliminary data.</text>
</comment>
<feature type="domain" description="PH" evidence="3">
    <location>
        <begin position="87"/>
        <end position="198"/>
    </location>
</feature>
<feature type="region of interest" description="Disordered" evidence="2">
    <location>
        <begin position="751"/>
        <end position="800"/>
    </location>
</feature>
<feature type="compositionally biased region" description="Pro residues" evidence="2">
    <location>
        <begin position="415"/>
        <end position="424"/>
    </location>
</feature>
<reference evidence="4 5" key="1">
    <citation type="submission" date="2019-04" db="EMBL/GenBank/DDBJ databases">
        <title>Chromosome genome assembly for Takifugu flavidus.</title>
        <authorList>
            <person name="Xiao S."/>
        </authorList>
    </citation>
    <scope>NUCLEOTIDE SEQUENCE [LARGE SCALE GENOMIC DNA]</scope>
    <source>
        <strain evidence="4">HTHZ2018</strain>
        <tissue evidence="4">Muscle</tissue>
    </source>
</reference>
<dbReference type="InterPro" id="IPR011993">
    <property type="entry name" value="PH-like_dom_sf"/>
</dbReference>
<dbReference type="SUPFAM" id="SSF50729">
    <property type="entry name" value="PH domain-like"/>
    <property type="match status" value="1"/>
</dbReference>
<feature type="compositionally biased region" description="Low complexity" evidence="2">
    <location>
        <begin position="584"/>
        <end position="597"/>
    </location>
</feature>
<evidence type="ECO:0000256" key="1">
    <source>
        <dbReference type="ARBA" id="ARBA00029462"/>
    </source>
</evidence>
<dbReference type="Proteomes" id="UP000324091">
    <property type="component" value="Chromosome 3"/>
</dbReference>
<feature type="compositionally biased region" description="Polar residues" evidence="2">
    <location>
        <begin position="667"/>
        <end position="677"/>
    </location>
</feature>
<feature type="compositionally biased region" description="Polar residues" evidence="2">
    <location>
        <begin position="426"/>
        <end position="445"/>
    </location>
</feature>
<feature type="compositionally biased region" description="Low complexity" evidence="2">
    <location>
        <begin position="285"/>
        <end position="301"/>
    </location>
</feature>
<feature type="region of interest" description="Disordered" evidence="2">
    <location>
        <begin position="269"/>
        <end position="302"/>
    </location>
</feature>
<feature type="region of interest" description="Disordered" evidence="2">
    <location>
        <begin position="207"/>
        <end position="239"/>
    </location>
</feature>
<dbReference type="GO" id="GO:0005737">
    <property type="term" value="C:cytoplasm"/>
    <property type="evidence" value="ECO:0007669"/>
    <property type="project" value="TreeGrafter"/>
</dbReference>
<feature type="compositionally biased region" description="Low complexity" evidence="2">
    <location>
        <begin position="682"/>
        <end position="693"/>
    </location>
</feature>
<protein>
    <submittedName>
        <fullName evidence="4">GRB2-associated-binding protein 1 GRB2-associated binder 1</fullName>
    </submittedName>
</protein>
<gene>
    <name evidence="4" type="ORF">D4764_03G0000010</name>
</gene>
<dbReference type="Pfam" id="PF00169">
    <property type="entry name" value="PH"/>
    <property type="match status" value="1"/>
</dbReference>
<feature type="region of interest" description="Disordered" evidence="2">
    <location>
        <begin position="319"/>
        <end position="468"/>
    </location>
</feature>
<feature type="compositionally biased region" description="Polar residues" evidence="2">
    <location>
        <begin position="212"/>
        <end position="232"/>
    </location>
</feature>
<feature type="compositionally biased region" description="Basic and acidic residues" evidence="2">
    <location>
        <begin position="446"/>
        <end position="455"/>
    </location>
</feature>
<feature type="compositionally biased region" description="Basic and acidic residues" evidence="2">
    <location>
        <begin position="807"/>
        <end position="825"/>
    </location>
</feature>
<proteinExistence type="inferred from homology"/>
<dbReference type="PANTHER" id="PTHR45960:SF5">
    <property type="entry name" value="GRB2-ASSOCIATED-BINDING PROTEIN 1"/>
    <property type="match status" value="1"/>
</dbReference>
<dbReference type="PROSITE" id="PS50003">
    <property type="entry name" value="PH_DOMAIN"/>
    <property type="match status" value="1"/>
</dbReference>
<evidence type="ECO:0000259" key="3">
    <source>
        <dbReference type="PROSITE" id="PS50003"/>
    </source>
</evidence>
<evidence type="ECO:0000256" key="2">
    <source>
        <dbReference type="SAM" id="MobiDB-lite"/>
    </source>
</evidence>
<dbReference type="PANTHER" id="PTHR45960">
    <property type="entry name" value="GRB2-ASSOCIATED-BINDING PROTEIN"/>
    <property type="match status" value="1"/>
</dbReference>
<dbReference type="GO" id="GO:0007165">
    <property type="term" value="P:signal transduction"/>
    <property type="evidence" value="ECO:0007669"/>
    <property type="project" value="TreeGrafter"/>
</dbReference>
<comment type="similarity">
    <text evidence="1">Belongs to the GAB family.</text>
</comment>
<feature type="region of interest" description="Disordered" evidence="2">
    <location>
        <begin position="583"/>
        <end position="700"/>
    </location>
</feature>
<evidence type="ECO:0000313" key="5">
    <source>
        <dbReference type="Proteomes" id="UP000324091"/>
    </source>
</evidence>
<sequence length="825" mass="90782">MKTNVHQFHIGTVGATPYQQGSQHAQLLYYDHVVGEGIRVANRCGALLSAPTLETQVEDVDVERNEDDHTDEGNVHSVSARMSGAGEVVCEGWLRKSPPEKKLRHYAWKRRWFVLRSGRLSGEPDVLQYYKNQQSRRPIRTINLNLCEQVDAGLSFTKKELESSFVFDLKTEERTWYLVAESEEDMNRWVSSICLLCGFNPTEDVPERPLASDSTSVTTLSSNNGTVTNATGSAPPPYDPVRVQYLERDGNGEDYLWLSHCQSHIRPPLGSSTSLETDYNDNLYPPTSMTSSSSSSSSSPSLRTAPWTVAAMTGRLSQSLDASASSEIQKRGGKPRCHPSPHPRKHSLDFHLRPVEIPLTDDGHLAMHPSTRSLTASGYQIPRPASTPQPRPPRRPSSTPSVDSLTQAELHASTPTPPPRPPKPTNIATTQGEGSVVSSLPQSFSDPERKDEGVPRRNTFTPGRTHTGCESFYIPQSLSDRASMFEFSESFSSYFINKGMLPLGSVCSEDDDVDENYVSMSAATTEPPVAPRVTPAPSDPPIQDTNYVAMTPLTPSLPIHPSLVTGEQATLGRQVPPPAHMGFRTAPATPVTPPTRRTAPDDEAEAIPPPIHRNLKPQRKVVPSNQLSDVQTAREPTRKTRVKPAPLDITSAQQDWQEVPPPIRSPVTRTFTRGPSTHRSARPTSAHSSSPSSDSDEADDNYVAMTTSNLSFSTEESSLRLMLHRASEGGVSSSPLLRRTRGNKQVEYLDLDLHTGHTTPPRQKRGTNEGGGSCTEPAGEGEERARGSHTRVDYVVVDPKRTKALKNTREAWHDGRMSTEKENRM</sequence>
<keyword evidence="5" id="KW-1185">Reference proteome</keyword>
<evidence type="ECO:0000313" key="4">
    <source>
        <dbReference type="EMBL" id="TWW62993.1"/>
    </source>
</evidence>
<accession>A0A5C6N773</accession>
<dbReference type="Gene3D" id="2.30.29.30">
    <property type="entry name" value="Pleckstrin-homology domain (PH domain)/Phosphotyrosine-binding domain (PTB)"/>
    <property type="match status" value="1"/>
</dbReference>